<feature type="transmembrane region" description="Helical" evidence="8">
    <location>
        <begin position="87"/>
        <end position="107"/>
    </location>
</feature>
<dbReference type="RefSeq" id="WP_390258998.1">
    <property type="nucleotide sequence ID" value="NZ_JBHUGH010000002.1"/>
</dbReference>
<keyword evidence="5 8" id="KW-0812">Transmembrane</keyword>
<evidence type="ECO:0000256" key="1">
    <source>
        <dbReference type="ARBA" id="ARBA00004651"/>
    </source>
</evidence>
<evidence type="ECO:0000256" key="7">
    <source>
        <dbReference type="ARBA" id="ARBA00023136"/>
    </source>
</evidence>
<dbReference type="Proteomes" id="UP001597353">
    <property type="component" value="Unassembled WGS sequence"/>
</dbReference>
<keyword evidence="10" id="KW-1185">Reference proteome</keyword>
<keyword evidence="6 8" id="KW-1133">Transmembrane helix</keyword>
<evidence type="ECO:0000313" key="9">
    <source>
        <dbReference type="EMBL" id="MFD1910947.1"/>
    </source>
</evidence>
<keyword evidence="7 8" id="KW-0472">Membrane</keyword>
<dbReference type="InterPro" id="IPR052017">
    <property type="entry name" value="TSUP"/>
</dbReference>
<proteinExistence type="inferred from homology"/>
<keyword evidence="4 8" id="KW-1003">Cell membrane</keyword>
<evidence type="ECO:0000256" key="8">
    <source>
        <dbReference type="RuleBase" id="RU363041"/>
    </source>
</evidence>
<name>A0ABW4S1Z6_9RHOB</name>
<evidence type="ECO:0000256" key="4">
    <source>
        <dbReference type="ARBA" id="ARBA00022475"/>
    </source>
</evidence>
<keyword evidence="3" id="KW-0813">Transport</keyword>
<feature type="transmembrane region" description="Helical" evidence="8">
    <location>
        <begin position="61"/>
        <end position="81"/>
    </location>
</feature>
<evidence type="ECO:0000256" key="3">
    <source>
        <dbReference type="ARBA" id="ARBA00022448"/>
    </source>
</evidence>
<comment type="similarity">
    <text evidence="2 8">Belongs to the 4-toluene sulfonate uptake permease (TSUP) (TC 2.A.102) family.</text>
</comment>
<accession>A0ABW4S1Z6</accession>
<gene>
    <name evidence="9" type="ORF">ACFSGJ_01805</name>
</gene>
<dbReference type="PANTHER" id="PTHR30269">
    <property type="entry name" value="TRANSMEMBRANE PROTEIN YFCA"/>
    <property type="match status" value="1"/>
</dbReference>
<reference evidence="10" key="1">
    <citation type="journal article" date="2019" name="Int. J. Syst. Evol. Microbiol.">
        <title>The Global Catalogue of Microorganisms (GCM) 10K type strain sequencing project: providing services to taxonomists for standard genome sequencing and annotation.</title>
        <authorList>
            <consortium name="The Broad Institute Genomics Platform"/>
            <consortium name="The Broad Institute Genome Sequencing Center for Infectious Disease"/>
            <person name="Wu L."/>
            <person name="Ma J."/>
        </authorList>
    </citation>
    <scope>NUCLEOTIDE SEQUENCE [LARGE SCALE GENOMIC DNA]</scope>
    <source>
        <strain evidence="10">CGMCC 4.7242</strain>
    </source>
</reference>
<feature type="transmembrane region" description="Helical" evidence="8">
    <location>
        <begin position="221"/>
        <end position="239"/>
    </location>
</feature>
<comment type="caution">
    <text evidence="9">The sequence shown here is derived from an EMBL/GenBank/DDBJ whole genome shotgun (WGS) entry which is preliminary data.</text>
</comment>
<feature type="transmembrane region" description="Helical" evidence="8">
    <location>
        <begin position="193"/>
        <end position="214"/>
    </location>
</feature>
<evidence type="ECO:0000256" key="6">
    <source>
        <dbReference type="ARBA" id="ARBA00022989"/>
    </source>
</evidence>
<comment type="subcellular location">
    <subcellularLocation>
        <location evidence="1 8">Cell membrane</location>
        <topology evidence="1 8">Multi-pass membrane protein</topology>
    </subcellularLocation>
</comment>
<dbReference type="EMBL" id="JBHUGH010000002">
    <property type="protein sequence ID" value="MFD1910947.1"/>
    <property type="molecule type" value="Genomic_DNA"/>
</dbReference>
<sequence length="242" mass="25458">MIWAILSLALGGILKGATGAGAPIIAIPALTMVYDVRLAVTLMILPNLLSNVWQGWAYRRAALPAGFLLRFCIAGGLGVLVGSWMLAFVSADLLSLLVAVGVIAYIAMRIMPRSASATLGYPLARRVAGIAGLAGGLLQGATGLSAPVSLSFLNAMRLERATFIATISAFFVCVTAVQAPALFALGFLTWDRLLLSLGALIVLSAFMPLGRWLARRWSPQVFDRVILVLLGAIAIRILAGLV</sequence>
<feature type="transmembrane region" description="Helical" evidence="8">
    <location>
        <begin position="163"/>
        <end position="187"/>
    </location>
</feature>
<organism evidence="9 10">
    <name type="scientific">Halodurantibacterium flavum</name>
    <dbReference type="NCBI Taxonomy" id="1382802"/>
    <lineage>
        <taxon>Bacteria</taxon>
        <taxon>Pseudomonadati</taxon>
        <taxon>Pseudomonadota</taxon>
        <taxon>Alphaproteobacteria</taxon>
        <taxon>Rhodobacterales</taxon>
        <taxon>Paracoccaceae</taxon>
        <taxon>Halodurantibacterium</taxon>
    </lineage>
</organism>
<evidence type="ECO:0000256" key="5">
    <source>
        <dbReference type="ARBA" id="ARBA00022692"/>
    </source>
</evidence>
<evidence type="ECO:0000256" key="2">
    <source>
        <dbReference type="ARBA" id="ARBA00009142"/>
    </source>
</evidence>
<evidence type="ECO:0000313" key="10">
    <source>
        <dbReference type="Proteomes" id="UP001597353"/>
    </source>
</evidence>
<protein>
    <recommendedName>
        <fullName evidence="8">Probable membrane transporter protein</fullName>
    </recommendedName>
</protein>
<dbReference type="InterPro" id="IPR002781">
    <property type="entry name" value="TM_pro_TauE-like"/>
</dbReference>
<dbReference type="PANTHER" id="PTHR30269:SF37">
    <property type="entry name" value="MEMBRANE TRANSPORTER PROTEIN"/>
    <property type="match status" value="1"/>
</dbReference>
<dbReference type="Pfam" id="PF01925">
    <property type="entry name" value="TauE"/>
    <property type="match status" value="1"/>
</dbReference>